<dbReference type="Proteomes" id="UP000263517">
    <property type="component" value="Unassembled WGS sequence"/>
</dbReference>
<dbReference type="EMBL" id="DNAN01000675">
    <property type="protein sequence ID" value="HAW77865.1"/>
    <property type="molecule type" value="Genomic_DNA"/>
</dbReference>
<evidence type="ECO:0000313" key="2">
    <source>
        <dbReference type="Proteomes" id="UP000263517"/>
    </source>
</evidence>
<proteinExistence type="predicted"/>
<evidence type="ECO:0000313" key="1">
    <source>
        <dbReference type="EMBL" id="HAW77865.1"/>
    </source>
</evidence>
<protein>
    <recommendedName>
        <fullName evidence="3">AlpA family phage regulatory protein</fullName>
    </recommendedName>
</protein>
<dbReference type="AlphaFoldDB" id="A0A350P998"/>
<gene>
    <name evidence="1" type="ORF">DCW74_19285</name>
</gene>
<evidence type="ECO:0008006" key="3">
    <source>
        <dbReference type="Google" id="ProtNLM"/>
    </source>
</evidence>
<dbReference type="RefSeq" id="WP_272965371.1">
    <property type="nucleotide sequence ID" value="NZ_CALBIY010000007.1"/>
</dbReference>
<accession>A0A350P998</accession>
<comment type="caution">
    <text evidence="1">The sequence shown here is derived from an EMBL/GenBank/DDBJ whole genome shotgun (WGS) entry which is preliminary data.</text>
</comment>
<reference evidence="1 2" key="1">
    <citation type="journal article" date="2018" name="Nat. Biotechnol.">
        <title>A standardized bacterial taxonomy based on genome phylogeny substantially revises the tree of life.</title>
        <authorList>
            <person name="Parks D.H."/>
            <person name="Chuvochina M."/>
            <person name="Waite D.W."/>
            <person name="Rinke C."/>
            <person name="Skarshewski A."/>
            <person name="Chaumeil P.A."/>
            <person name="Hugenholtz P."/>
        </authorList>
    </citation>
    <scope>NUCLEOTIDE SEQUENCE [LARGE SCALE GENOMIC DNA]</scope>
    <source>
        <strain evidence="1">UBA11978</strain>
    </source>
</reference>
<name>A0A350P998_9ALTE</name>
<sequence>MDELLNGKSIKADFEAQVTAALMIQNNALIPLKLAARLCGIPKHEILRRIDCGTFPKPRTLSSTGKRIREAFYLKDLHEWIKCPHLYHQRGLHE</sequence>
<organism evidence="1 2">
    <name type="scientific">Alteromonas australica</name>
    <dbReference type="NCBI Taxonomy" id="589873"/>
    <lineage>
        <taxon>Bacteria</taxon>
        <taxon>Pseudomonadati</taxon>
        <taxon>Pseudomonadota</taxon>
        <taxon>Gammaproteobacteria</taxon>
        <taxon>Alteromonadales</taxon>
        <taxon>Alteromonadaceae</taxon>
        <taxon>Alteromonas/Salinimonas group</taxon>
        <taxon>Alteromonas</taxon>
    </lineage>
</organism>